<evidence type="ECO:0000259" key="15">
    <source>
        <dbReference type="SMART" id="SM00475"/>
    </source>
</evidence>
<evidence type="ECO:0000256" key="9">
    <source>
        <dbReference type="ARBA" id="ARBA00022839"/>
    </source>
</evidence>
<keyword evidence="12" id="KW-0234">DNA repair</keyword>
<evidence type="ECO:0000256" key="2">
    <source>
        <dbReference type="ARBA" id="ARBA00012417"/>
    </source>
</evidence>
<dbReference type="SMART" id="SM00475">
    <property type="entry name" value="53EXOc"/>
    <property type="match status" value="1"/>
</dbReference>
<dbReference type="PRINTS" id="PR00868">
    <property type="entry name" value="DNAPOLI"/>
</dbReference>
<evidence type="ECO:0000256" key="4">
    <source>
        <dbReference type="ARBA" id="ARBA00022695"/>
    </source>
</evidence>
<dbReference type="InterPro" id="IPR036279">
    <property type="entry name" value="5-3_exonuclease_C_sf"/>
</dbReference>
<dbReference type="InterPro" id="IPR002562">
    <property type="entry name" value="3'-5'_exonuclease_dom"/>
</dbReference>
<evidence type="ECO:0000256" key="8">
    <source>
        <dbReference type="ARBA" id="ARBA00022801"/>
    </source>
</evidence>
<dbReference type="EC" id="2.7.7.7" evidence="2"/>
<dbReference type="GO" id="GO:0006302">
    <property type="term" value="P:double-strand break repair"/>
    <property type="evidence" value="ECO:0007669"/>
    <property type="project" value="TreeGrafter"/>
</dbReference>
<dbReference type="SMART" id="SM00482">
    <property type="entry name" value="POLAc"/>
    <property type="match status" value="1"/>
</dbReference>
<feature type="domain" description="DNA-directed DNA polymerase family A palm" evidence="16">
    <location>
        <begin position="663"/>
        <end position="870"/>
    </location>
</feature>
<dbReference type="InterPro" id="IPR019760">
    <property type="entry name" value="DNA-dir_DNA_pol_A_CS"/>
</dbReference>
<keyword evidence="5" id="KW-0235">DNA replication</keyword>
<dbReference type="InterPro" id="IPR012337">
    <property type="entry name" value="RNaseH-like_sf"/>
</dbReference>
<evidence type="ECO:0000259" key="16">
    <source>
        <dbReference type="SMART" id="SM00482"/>
    </source>
</evidence>
<dbReference type="SUPFAM" id="SSF47807">
    <property type="entry name" value="5' to 3' exonuclease, C-terminal subdomain"/>
    <property type="match status" value="1"/>
</dbReference>
<dbReference type="EMBL" id="UINC01002838">
    <property type="protein sequence ID" value="SVA00794.1"/>
    <property type="molecule type" value="Genomic_DNA"/>
</dbReference>
<dbReference type="PANTHER" id="PTHR10133">
    <property type="entry name" value="DNA POLYMERASE I"/>
    <property type="match status" value="1"/>
</dbReference>
<evidence type="ECO:0000313" key="17">
    <source>
        <dbReference type="EMBL" id="SVA00794.1"/>
    </source>
</evidence>
<dbReference type="InterPro" id="IPR029060">
    <property type="entry name" value="PIN-like_dom_sf"/>
</dbReference>
<dbReference type="InterPro" id="IPR020046">
    <property type="entry name" value="5-3_exonucl_a-hlix_arch_N"/>
</dbReference>
<dbReference type="Gene3D" id="1.10.150.20">
    <property type="entry name" value="5' to 3' exonuclease, C-terminal subdomain"/>
    <property type="match status" value="2"/>
</dbReference>
<dbReference type="SUPFAM" id="SSF53098">
    <property type="entry name" value="Ribonuclease H-like"/>
    <property type="match status" value="1"/>
</dbReference>
<evidence type="ECO:0000256" key="12">
    <source>
        <dbReference type="ARBA" id="ARBA00023204"/>
    </source>
</evidence>
<dbReference type="SUPFAM" id="SSF88723">
    <property type="entry name" value="PIN domain-like"/>
    <property type="match status" value="1"/>
</dbReference>
<dbReference type="InterPro" id="IPR002298">
    <property type="entry name" value="DNA_polymerase_A"/>
</dbReference>
<keyword evidence="7" id="KW-0227">DNA damage</keyword>
<dbReference type="InterPro" id="IPR001098">
    <property type="entry name" value="DNA-dir_DNA_pol_A_palm_dom"/>
</dbReference>
<dbReference type="CDD" id="cd09859">
    <property type="entry name" value="PIN_53EXO"/>
    <property type="match status" value="1"/>
</dbReference>
<dbReference type="FunFam" id="1.10.150.20:FF:000002">
    <property type="entry name" value="DNA polymerase I"/>
    <property type="match status" value="1"/>
</dbReference>
<comment type="similarity">
    <text evidence="1">Belongs to the DNA polymerase type-A family.</text>
</comment>
<dbReference type="Gene3D" id="3.30.420.10">
    <property type="entry name" value="Ribonuclease H-like superfamily/Ribonuclease H"/>
    <property type="match status" value="1"/>
</dbReference>
<dbReference type="GO" id="GO:0006261">
    <property type="term" value="P:DNA-templated DNA replication"/>
    <property type="evidence" value="ECO:0007669"/>
    <property type="project" value="InterPro"/>
</dbReference>
<evidence type="ECO:0000256" key="11">
    <source>
        <dbReference type="ARBA" id="ARBA00023125"/>
    </source>
</evidence>
<protein>
    <recommendedName>
        <fullName evidence="2">DNA-directed DNA polymerase</fullName>
        <ecNumber evidence="2">2.7.7.7</ecNumber>
    </recommendedName>
</protein>
<dbReference type="Gene3D" id="1.20.1060.10">
    <property type="entry name" value="Taq DNA Polymerase, Chain T, domain 4"/>
    <property type="match status" value="1"/>
</dbReference>
<dbReference type="CDD" id="cd09898">
    <property type="entry name" value="H3TH_53EXO"/>
    <property type="match status" value="1"/>
</dbReference>
<name>A0A381SBA5_9ZZZZ</name>
<keyword evidence="3" id="KW-0808">Transferase</keyword>
<dbReference type="SMART" id="SM00474">
    <property type="entry name" value="35EXOc"/>
    <property type="match status" value="1"/>
</dbReference>
<reference evidence="17" key="1">
    <citation type="submission" date="2018-05" db="EMBL/GenBank/DDBJ databases">
        <authorList>
            <person name="Lanie J.A."/>
            <person name="Ng W.-L."/>
            <person name="Kazmierczak K.M."/>
            <person name="Andrzejewski T.M."/>
            <person name="Davidsen T.M."/>
            <person name="Wayne K.J."/>
            <person name="Tettelin H."/>
            <person name="Glass J.I."/>
            <person name="Rusch D."/>
            <person name="Podicherti R."/>
            <person name="Tsui H.-C.T."/>
            <person name="Winkler M.E."/>
        </authorList>
    </citation>
    <scope>NUCLEOTIDE SEQUENCE</scope>
</reference>
<evidence type="ECO:0000256" key="1">
    <source>
        <dbReference type="ARBA" id="ARBA00007705"/>
    </source>
</evidence>
<dbReference type="NCBIfam" id="NF004397">
    <property type="entry name" value="PRK05755.1"/>
    <property type="match status" value="1"/>
</dbReference>
<dbReference type="GO" id="GO:0003677">
    <property type="term" value="F:DNA binding"/>
    <property type="evidence" value="ECO:0007669"/>
    <property type="project" value="UniProtKB-KW"/>
</dbReference>
<evidence type="ECO:0000256" key="10">
    <source>
        <dbReference type="ARBA" id="ARBA00022932"/>
    </source>
</evidence>
<dbReference type="GO" id="GO:0008409">
    <property type="term" value="F:5'-3' exonuclease activity"/>
    <property type="evidence" value="ECO:0007669"/>
    <property type="project" value="InterPro"/>
</dbReference>
<evidence type="ECO:0000259" key="14">
    <source>
        <dbReference type="SMART" id="SM00474"/>
    </source>
</evidence>
<dbReference type="Pfam" id="PF00476">
    <property type="entry name" value="DNA_pol_A"/>
    <property type="match status" value="1"/>
</dbReference>
<dbReference type="GO" id="GO:0008408">
    <property type="term" value="F:3'-5' exonuclease activity"/>
    <property type="evidence" value="ECO:0007669"/>
    <property type="project" value="InterPro"/>
</dbReference>
<evidence type="ECO:0000256" key="3">
    <source>
        <dbReference type="ARBA" id="ARBA00022679"/>
    </source>
</evidence>
<dbReference type="AlphaFoldDB" id="A0A381SBA5"/>
<evidence type="ECO:0000256" key="13">
    <source>
        <dbReference type="ARBA" id="ARBA00049244"/>
    </source>
</evidence>
<accession>A0A381SBA5</accession>
<dbReference type="SMART" id="SM00279">
    <property type="entry name" value="HhH2"/>
    <property type="match status" value="1"/>
</dbReference>
<dbReference type="Pfam" id="PF02739">
    <property type="entry name" value="5_3_exonuc_N"/>
    <property type="match status" value="1"/>
</dbReference>
<gene>
    <name evidence="17" type="ORF">METZ01_LOCUS53648</name>
</gene>
<dbReference type="InterPro" id="IPR020045">
    <property type="entry name" value="DNA_polI_H3TH"/>
</dbReference>
<dbReference type="InterPro" id="IPR018320">
    <property type="entry name" value="DNA_polymerase_1"/>
</dbReference>
<dbReference type="Gene3D" id="3.30.70.370">
    <property type="match status" value="1"/>
</dbReference>
<dbReference type="GO" id="GO:0003887">
    <property type="term" value="F:DNA-directed DNA polymerase activity"/>
    <property type="evidence" value="ECO:0007669"/>
    <property type="project" value="UniProtKB-KW"/>
</dbReference>
<dbReference type="InterPro" id="IPR036397">
    <property type="entry name" value="RNaseH_sf"/>
</dbReference>
<dbReference type="PROSITE" id="PS00447">
    <property type="entry name" value="DNA_POLYMERASE_A"/>
    <property type="match status" value="1"/>
</dbReference>
<evidence type="ECO:0000256" key="7">
    <source>
        <dbReference type="ARBA" id="ARBA00022763"/>
    </source>
</evidence>
<keyword evidence="9" id="KW-0269">Exonuclease</keyword>
<dbReference type="Pfam" id="PF01367">
    <property type="entry name" value="5_3_exonuc"/>
    <property type="match status" value="1"/>
</dbReference>
<dbReference type="SUPFAM" id="SSF56672">
    <property type="entry name" value="DNA/RNA polymerases"/>
    <property type="match status" value="1"/>
</dbReference>
<dbReference type="InterPro" id="IPR008918">
    <property type="entry name" value="HhH2"/>
</dbReference>
<keyword evidence="6" id="KW-0540">Nuclease</keyword>
<dbReference type="FunFam" id="3.40.50.1010:FF:000001">
    <property type="entry name" value="DNA polymerase I"/>
    <property type="match status" value="1"/>
</dbReference>
<sequence>MVDNKSTRKRIFIIDGYAMLYRAHFAMIRNPLINSKGVHTSALFGFTNQVLKLLRLEKPDYLIAAFDSSEKTFRHKRYPEYKATREKMPEEMREQLPYLWKLLEAMRIPTLEEPGFEADDIIGTLAIQAVENGLDAYIVSGDKDFMQLINEHVFLYAPSGRQADIKVYDREGVIERWGVPPEKIIDLLGLMGDSSDNVPGVAGVGVKTAVKLLNEYGTLESALDHADEVKNKRAREGLQKCREEAVLSQELVTLKTDMNINADYKDMVTDGFDANAMDEIFRELEFQALQKQLNTFHEEVPTHEKRPEKNYLSILNKVDLDTFVKGVKKGKWLSFDLETTSVKPMLCDIVGLSFSTQADSGVYIPIQYKEKESNNFGGEDLTSVLEILKPVFENKSIPKTGQNVKFDALILKRHGVDVKGIKFDTLLAAHLLKPESRALKLDNLSMDHLNYRMVPIEDLIGKGKNQITMAEVELDKITFYAAEDADVALQLTHIFEKELKKEGLDQFFNSVEMPLLPVLLAMEFNGTFVNGKMLETMSAELGKKIDHLVNDIQNEAGTEFNVNSTQQLASVLFDIKGLPEIKKRSTAENVLHRLKNENLIPGLILEYRKLNKLKNTYIDALPSLINHETKRIHSTFSQTITSTGRLSSSNPNFQNIPIRTEEGKEIRKAFHSENEDWEIFSADYSQIELRIMAHLSQDKALVDAFNKGEDIHSRTAADVFDVPMDSVIPEMRRTAKIVNFGLIYGAGPFRMSQELGIPQKEAKTIIEAYFEKYSGIKNYIQSTVEKARELQYVETILGRRRPVWDIDSSNHLHREAAKRMAINMPIQGTNAEMIKLAMIEIQKKIDSKKMISKMILQVHDELVFEVYQEELLTLKPMVVNAMEKALPLSVPIVVDCGHGKSWYEAH</sequence>
<feature type="domain" description="5'-3' exonuclease" evidence="15">
    <location>
        <begin position="9"/>
        <end position="270"/>
    </location>
</feature>
<keyword evidence="8" id="KW-0378">Hydrolase</keyword>
<dbReference type="InterPro" id="IPR002421">
    <property type="entry name" value="5-3_exonuclease"/>
</dbReference>
<dbReference type="NCBIfam" id="TIGR00593">
    <property type="entry name" value="pola"/>
    <property type="match status" value="1"/>
</dbReference>
<keyword evidence="4" id="KW-0548">Nucleotidyltransferase</keyword>
<evidence type="ECO:0000256" key="6">
    <source>
        <dbReference type="ARBA" id="ARBA00022722"/>
    </source>
</evidence>
<dbReference type="CDD" id="cd06139">
    <property type="entry name" value="DNA_polA_I_Ecoli_like_exo"/>
    <property type="match status" value="1"/>
</dbReference>
<feature type="domain" description="3'-5' exonuclease" evidence="14">
    <location>
        <begin position="311"/>
        <end position="500"/>
    </location>
</feature>
<organism evidence="17">
    <name type="scientific">marine metagenome</name>
    <dbReference type="NCBI Taxonomy" id="408172"/>
    <lineage>
        <taxon>unclassified sequences</taxon>
        <taxon>metagenomes</taxon>
        <taxon>ecological metagenomes</taxon>
    </lineage>
</organism>
<proteinExistence type="inferred from homology"/>
<dbReference type="Pfam" id="PF01612">
    <property type="entry name" value="DNA_pol_A_exo1"/>
    <property type="match status" value="1"/>
</dbReference>
<keyword evidence="11" id="KW-0238">DNA-binding</keyword>
<evidence type="ECO:0000256" key="5">
    <source>
        <dbReference type="ARBA" id="ARBA00022705"/>
    </source>
</evidence>
<dbReference type="CDD" id="cd08637">
    <property type="entry name" value="DNA_pol_A_pol_I_C"/>
    <property type="match status" value="1"/>
</dbReference>
<dbReference type="InterPro" id="IPR043502">
    <property type="entry name" value="DNA/RNA_pol_sf"/>
</dbReference>
<dbReference type="FunFam" id="1.10.150.20:FF:000003">
    <property type="entry name" value="DNA polymerase I"/>
    <property type="match status" value="1"/>
</dbReference>
<dbReference type="Gene3D" id="3.40.50.1010">
    <property type="entry name" value="5'-nuclease"/>
    <property type="match status" value="1"/>
</dbReference>
<comment type="catalytic activity">
    <reaction evidence="13">
        <text>DNA(n) + a 2'-deoxyribonucleoside 5'-triphosphate = DNA(n+1) + diphosphate</text>
        <dbReference type="Rhea" id="RHEA:22508"/>
        <dbReference type="Rhea" id="RHEA-COMP:17339"/>
        <dbReference type="Rhea" id="RHEA-COMP:17340"/>
        <dbReference type="ChEBI" id="CHEBI:33019"/>
        <dbReference type="ChEBI" id="CHEBI:61560"/>
        <dbReference type="ChEBI" id="CHEBI:173112"/>
        <dbReference type="EC" id="2.7.7.7"/>
    </reaction>
</comment>
<keyword evidence="10" id="KW-0239">DNA-directed DNA polymerase</keyword>
<dbReference type="PANTHER" id="PTHR10133:SF27">
    <property type="entry name" value="DNA POLYMERASE NU"/>
    <property type="match status" value="1"/>
</dbReference>